<dbReference type="SUPFAM" id="SSF89095">
    <property type="entry name" value="GatB/YqeY motif"/>
    <property type="match status" value="1"/>
</dbReference>
<keyword evidence="2" id="KW-1185">Reference proteome</keyword>
<dbReference type="InterPro" id="IPR042184">
    <property type="entry name" value="YqeY/Aim41_N"/>
</dbReference>
<protein>
    <submittedName>
        <fullName evidence="1">Yqey-like protein</fullName>
    </submittedName>
</protein>
<dbReference type="Proteomes" id="UP000663720">
    <property type="component" value="Chromosome"/>
</dbReference>
<evidence type="ECO:0000313" key="1">
    <source>
        <dbReference type="EMBL" id="QTA81135.1"/>
    </source>
</evidence>
<evidence type="ECO:0000313" key="2">
    <source>
        <dbReference type="Proteomes" id="UP000663720"/>
    </source>
</evidence>
<dbReference type="RefSeq" id="WP_207687204.1">
    <property type="nucleotide sequence ID" value="NZ_CP061799.1"/>
</dbReference>
<dbReference type="PANTHER" id="PTHR28055:SF1">
    <property type="entry name" value="ALTERED INHERITANCE OF MITOCHONDRIA PROTEIN 41, MITOCHONDRIAL"/>
    <property type="match status" value="1"/>
</dbReference>
<dbReference type="GO" id="GO:0016884">
    <property type="term" value="F:carbon-nitrogen ligase activity, with glutamine as amido-N-donor"/>
    <property type="evidence" value="ECO:0007669"/>
    <property type="project" value="InterPro"/>
</dbReference>
<gene>
    <name evidence="1" type="ORF">dnl_34640</name>
</gene>
<dbReference type="EMBL" id="CP061799">
    <property type="protein sequence ID" value="QTA81135.1"/>
    <property type="molecule type" value="Genomic_DNA"/>
</dbReference>
<reference evidence="1" key="1">
    <citation type="journal article" date="2021" name="Microb. Physiol.">
        <title>Proteogenomic Insights into the Physiology of Marine, Sulfate-Reducing, Filamentous Desulfonema limicola and Desulfonema magnum.</title>
        <authorList>
            <person name="Schnaars V."/>
            <person name="Wohlbrand L."/>
            <person name="Scheve S."/>
            <person name="Hinrichs C."/>
            <person name="Reinhardt R."/>
            <person name="Rabus R."/>
        </authorList>
    </citation>
    <scope>NUCLEOTIDE SEQUENCE</scope>
    <source>
        <strain evidence="1">5ac10</strain>
    </source>
</reference>
<proteinExistence type="predicted"/>
<organism evidence="1 2">
    <name type="scientific">Desulfonema limicola</name>
    <dbReference type="NCBI Taxonomy" id="45656"/>
    <lineage>
        <taxon>Bacteria</taxon>
        <taxon>Pseudomonadati</taxon>
        <taxon>Thermodesulfobacteriota</taxon>
        <taxon>Desulfobacteria</taxon>
        <taxon>Desulfobacterales</taxon>
        <taxon>Desulfococcaceae</taxon>
        <taxon>Desulfonema</taxon>
    </lineage>
</organism>
<dbReference type="KEGG" id="dli:dnl_34640"/>
<dbReference type="Gene3D" id="1.10.1510.10">
    <property type="entry name" value="Uncharacterised protein YqeY/AIM41 PF09424, N-terminal domain"/>
    <property type="match status" value="1"/>
</dbReference>
<accession>A0A975GH83</accession>
<dbReference type="AlphaFoldDB" id="A0A975GH83"/>
<dbReference type="InterPro" id="IPR019004">
    <property type="entry name" value="YqeY/Aim41"/>
</dbReference>
<dbReference type="InterPro" id="IPR003789">
    <property type="entry name" value="Asn/Gln_tRNA_amidoTrase-B-like"/>
</dbReference>
<dbReference type="Pfam" id="PF09424">
    <property type="entry name" value="YqeY"/>
    <property type="match status" value="1"/>
</dbReference>
<name>A0A975GH83_9BACT</name>
<sequence length="138" mass="15756">MTLQEKIKNDLKLAMKAKDEDKKNTIRVIMGEFARLETKEISDEDVIKVLKKLIKSEKETLEISGEASGKKIEESAFIRIIEEYLPKMASEQEIKTWVENNIDFSSYKNKMQAMRDIMAHFGSAADGNTVKNILQGLT</sequence>
<dbReference type="PANTHER" id="PTHR28055">
    <property type="entry name" value="ALTERED INHERITANCE OF MITOCHONDRIA PROTEIN 41, MITOCHONDRIAL"/>
    <property type="match status" value="1"/>
</dbReference>